<evidence type="ECO:0000313" key="10">
    <source>
        <dbReference type="EMBL" id="KGJ69159.1"/>
    </source>
</evidence>
<sequence>MELTMPELANRLKTVKVSASAAMTDKARELRDAGVKIVGLSSGEPDFPTPPHAIEAAHRAALAGDTKYPAQPGTVALRTAVQRKFKRENNLDYALDEILIANGGKQIIFNALFATCNPGDEVVIPAPGWITYADIVLLAEATPVAVPCPENNQFKLRPTDLDAAITPRTKWLILNFPNNPTGAACTRDEMRAIADVMLKYPDVWILTDDIYEHLTYDGFEFCTIAEVEPRLKNRVVTVNGASKAYAMTGWRVGYCGGPKDLIAAMNNVHGQATGGICTLSQAAAVAVLDGPQEFLKERADIYRDRRDLVVKLLNQIPGITCHKPEGAFYVFPNIAGCIGKTTKAGRRLDTDADFISALLEEQHVAAVPGGAYGMSPYFRISYATDTESLKEGCRRIANFCESLR</sequence>
<dbReference type="Proteomes" id="UP000024900">
    <property type="component" value="Unassembled WGS sequence"/>
</dbReference>
<evidence type="ECO:0000313" key="11">
    <source>
        <dbReference type="Proteomes" id="UP000024900"/>
    </source>
</evidence>
<dbReference type="SUPFAM" id="SSF53383">
    <property type="entry name" value="PLP-dependent transferases"/>
    <property type="match status" value="1"/>
</dbReference>
<dbReference type="EMBL" id="ADOU02000004">
    <property type="protein sequence ID" value="KGJ69159.1"/>
    <property type="molecule type" value="Genomic_DNA"/>
</dbReference>
<accession>A0A837CIQ9</accession>
<dbReference type="PROSITE" id="PS00105">
    <property type="entry name" value="AA_TRANSFER_CLASS_1"/>
    <property type="match status" value="1"/>
</dbReference>
<evidence type="ECO:0000256" key="7">
    <source>
        <dbReference type="ARBA" id="ARBA00049185"/>
    </source>
</evidence>
<dbReference type="InterPro" id="IPR004838">
    <property type="entry name" value="NHTrfase_class1_PyrdxlP-BS"/>
</dbReference>
<dbReference type="GO" id="GO:0006520">
    <property type="term" value="P:amino acid metabolic process"/>
    <property type="evidence" value="ECO:0007669"/>
    <property type="project" value="InterPro"/>
</dbReference>
<dbReference type="InterPro" id="IPR004839">
    <property type="entry name" value="Aminotransferase_I/II_large"/>
</dbReference>
<evidence type="ECO:0000256" key="6">
    <source>
        <dbReference type="ARBA" id="ARBA00022898"/>
    </source>
</evidence>
<comment type="cofactor">
    <cofactor evidence="1 8">
        <name>pyridoxal 5'-phosphate</name>
        <dbReference type="ChEBI" id="CHEBI:597326"/>
    </cofactor>
</comment>
<evidence type="ECO:0000256" key="1">
    <source>
        <dbReference type="ARBA" id="ARBA00001933"/>
    </source>
</evidence>
<name>A0A837CIQ9_9BRAD</name>
<dbReference type="InterPro" id="IPR015422">
    <property type="entry name" value="PyrdxlP-dep_Trfase_small"/>
</dbReference>
<dbReference type="Gene3D" id="3.90.1150.10">
    <property type="entry name" value="Aspartate Aminotransferase, domain 1"/>
    <property type="match status" value="1"/>
</dbReference>
<reference evidence="10 11" key="1">
    <citation type="journal article" date="2014" name="BMC Genomics">
        <title>Comparative genomics of Bradyrhizobium japonicum CPAC 15 and Bradyrhizobium diazoefficiens CPAC 7: elite model strains for understanding symbiotic performance with soybean.</title>
        <authorList>
            <person name="Siqueira A.F."/>
            <person name="Ormeno-Orrillo E."/>
            <person name="Souza R.C."/>
            <person name="Rodrigues E.P."/>
            <person name="Almeida L.G."/>
            <person name="Barcellos F.G."/>
            <person name="Batista J.S."/>
            <person name="Nakatami A.S."/>
            <person name="Martinez-Romero E."/>
            <person name="Vasconcelos A.T."/>
            <person name="Hungria M."/>
        </authorList>
    </citation>
    <scope>NUCLEOTIDE SEQUENCE [LARGE SCALE GENOMIC DNA]</scope>
    <source>
        <strain evidence="10 11">SEMIA 5080</strain>
    </source>
</reference>
<evidence type="ECO:0000256" key="3">
    <source>
        <dbReference type="ARBA" id="ARBA00011738"/>
    </source>
</evidence>
<dbReference type="PANTHER" id="PTHR46383:SF1">
    <property type="entry name" value="ASPARTATE AMINOTRANSFERASE"/>
    <property type="match status" value="1"/>
</dbReference>
<dbReference type="InterPro" id="IPR015421">
    <property type="entry name" value="PyrdxlP-dep_Trfase_major"/>
</dbReference>
<evidence type="ECO:0000256" key="8">
    <source>
        <dbReference type="RuleBase" id="RU000481"/>
    </source>
</evidence>
<dbReference type="GO" id="GO:0004069">
    <property type="term" value="F:L-aspartate:2-oxoglutarate aminotransferase activity"/>
    <property type="evidence" value="ECO:0007669"/>
    <property type="project" value="UniProtKB-EC"/>
</dbReference>
<dbReference type="EC" id="2.6.1.-" evidence="8"/>
<comment type="caution">
    <text evidence="10">The sequence shown here is derived from an EMBL/GenBank/DDBJ whole genome shotgun (WGS) entry which is preliminary data.</text>
</comment>
<dbReference type="GO" id="GO:0030170">
    <property type="term" value="F:pyridoxal phosphate binding"/>
    <property type="evidence" value="ECO:0007669"/>
    <property type="project" value="InterPro"/>
</dbReference>
<dbReference type="FunFam" id="3.40.640.10:FF:000033">
    <property type="entry name" value="Aspartate aminotransferase"/>
    <property type="match status" value="1"/>
</dbReference>
<dbReference type="InterPro" id="IPR015424">
    <property type="entry name" value="PyrdxlP-dep_Trfase"/>
</dbReference>
<dbReference type="Pfam" id="PF00155">
    <property type="entry name" value="Aminotran_1_2"/>
    <property type="match status" value="1"/>
</dbReference>
<evidence type="ECO:0000256" key="5">
    <source>
        <dbReference type="ARBA" id="ARBA00022679"/>
    </source>
</evidence>
<comment type="subunit">
    <text evidence="3">Homodimer.</text>
</comment>
<keyword evidence="6" id="KW-0663">Pyridoxal phosphate</keyword>
<comment type="catalytic activity">
    <reaction evidence="7">
        <text>L-aspartate + 2-oxoglutarate = oxaloacetate + L-glutamate</text>
        <dbReference type="Rhea" id="RHEA:21824"/>
        <dbReference type="ChEBI" id="CHEBI:16452"/>
        <dbReference type="ChEBI" id="CHEBI:16810"/>
        <dbReference type="ChEBI" id="CHEBI:29985"/>
        <dbReference type="ChEBI" id="CHEBI:29991"/>
        <dbReference type="EC" id="2.6.1.1"/>
    </reaction>
</comment>
<organism evidence="10 11">
    <name type="scientific">Bradyrhizobium diazoefficiens SEMIA 5080</name>
    <dbReference type="NCBI Taxonomy" id="754504"/>
    <lineage>
        <taxon>Bacteria</taxon>
        <taxon>Pseudomonadati</taxon>
        <taxon>Pseudomonadota</taxon>
        <taxon>Alphaproteobacteria</taxon>
        <taxon>Hyphomicrobiales</taxon>
        <taxon>Nitrobacteraceae</taxon>
        <taxon>Bradyrhizobium</taxon>
    </lineage>
</organism>
<keyword evidence="5 8" id="KW-0808">Transferase</keyword>
<proteinExistence type="inferred from homology"/>
<dbReference type="AlphaFoldDB" id="A0A837CIQ9"/>
<dbReference type="CDD" id="cd00609">
    <property type="entry name" value="AAT_like"/>
    <property type="match status" value="1"/>
</dbReference>
<dbReference type="InterPro" id="IPR050596">
    <property type="entry name" value="AspAT/PAT-like"/>
</dbReference>
<evidence type="ECO:0000259" key="9">
    <source>
        <dbReference type="Pfam" id="PF00155"/>
    </source>
</evidence>
<protein>
    <recommendedName>
        <fullName evidence="8">Aminotransferase</fullName>
        <ecNumber evidence="8">2.6.1.-</ecNumber>
    </recommendedName>
</protein>
<keyword evidence="4 8" id="KW-0032">Aminotransferase</keyword>
<feature type="domain" description="Aminotransferase class I/classII large" evidence="9">
    <location>
        <begin position="36"/>
        <end position="396"/>
    </location>
</feature>
<dbReference type="Gene3D" id="3.40.640.10">
    <property type="entry name" value="Type I PLP-dependent aspartate aminotransferase-like (Major domain)"/>
    <property type="match status" value="1"/>
</dbReference>
<comment type="similarity">
    <text evidence="2 8">Belongs to the class-I pyridoxal-phosphate-dependent aminotransferase family.</text>
</comment>
<evidence type="ECO:0000256" key="4">
    <source>
        <dbReference type="ARBA" id="ARBA00022576"/>
    </source>
</evidence>
<dbReference type="PANTHER" id="PTHR46383">
    <property type="entry name" value="ASPARTATE AMINOTRANSFERASE"/>
    <property type="match status" value="1"/>
</dbReference>
<evidence type="ECO:0000256" key="2">
    <source>
        <dbReference type="ARBA" id="ARBA00007441"/>
    </source>
</evidence>
<gene>
    <name evidence="10" type="primary">aatA</name>
    <name evidence="10" type="ORF">BJA5080_05079</name>
</gene>